<sequence length="157" mass="16636">MQRLFLEEMRSLGHPVCGKGQSALENPGQPCSAQPGVVSGATEAKVRVQQSSSAWATAVVLGAETERPHYNKDESLGLAGPASGGPAGNCLGSEEPGSPLWSVQGSVDELEWEIAKVDPKKTIQMGPFRINPDGSQLVVEVPYARSVAHLTELLEEM</sequence>
<proteinExistence type="inferred from homology"/>
<comment type="similarity">
    <text evidence="1">Belongs to the canopy family.</text>
</comment>
<accession>A0ABQ9U7A8</accession>
<keyword evidence="5" id="KW-1185">Reference proteome</keyword>
<dbReference type="PANTHER" id="PTHR13341:SF6">
    <property type="entry name" value="PROTEIN CANOPY HOMOLOG 2"/>
    <property type="match status" value="1"/>
</dbReference>
<dbReference type="Pfam" id="PF11938">
    <property type="entry name" value="DUF3456"/>
    <property type="match status" value="1"/>
</dbReference>
<organism evidence="4 5">
    <name type="scientific">Saguinus oedipus</name>
    <name type="common">Cotton-top tamarin</name>
    <name type="synonym">Oedipomidas oedipus</name>
    <dbReference type="NCBI Taxonomy" id="9490"/>
    <lineage>
        <taxon>Eukaryota</taxon>
        <taxon>Metazoa</taxon>
        <taxon>Chordata</taxon>
        <taxon>Craniata</taxon>
        <taxon>Vertebrata</taxon>
        <taxon>Euteleostomi</taxon>
        <taxon>Mammalia</taxon>
        <taxon>Eutheria</taxon>
        <taxon>Euarchontoglires</taxon>
        <taxon>Primates</taxon>
        <taxon>Haplorrhini</taxon>
        <taxon>Platyrrhini</taxon>
        <taxon>Cebidae</taxon>
        <taxon>Callitrichinae</taxon>
        <taxon>Saguinus</taxon>
    </lineage>
</organism>
<feature type="region of interest" description="Disordered" evidence="2">
    <location>
        <begin position="71"/>
        <end position="99"/>
    </location>
</feature>
<comment type="caution">
    <text evidence="4">The sequence shown here is derived from an EMBL/GenBank/DDBJ whole genome shotgun (WGS) entry which is preliminary data.</text>
</comment>
<gene>
    <name evidence="4" type="ORF">P7K49_029467</name>
</gene>
<feature type="domain" description="DUF3456" evidence="3">
    <location>
        <begin position="107"/>
        <end position="156"/>
    </location>
</feature>
<dbReference type="Proteomes" id="UP001266305">
    <property type="component" value="Unassembled WGS sequence"/>
</dbReference>
<evidence type="ECO:0000313" key="5">
    <source>
        <dbReference type="Proteomes" id="UP001266305"/>
    </source>
</evidence>
<evidence type="ECO:0000259" key="3">
    <source>
        <dbReference type="Pfam" id="PF11938"/>
    </source>
</evidence>
<dbReference type="EMBL" id="JASSZA010000015">
    <property type="protein sequence ID" value="KAK2092938.1"/>
    <property type="molecule type" value="Genomic_DNA"/>
</dbReference>
<dbReference type="InterPro" id="IPR042415">
    <property type="entry name" value="CNPY"/>
</dbReference>
<name>A0ABQ9U7A8_SAGOE</name>
<evidence type="ECO:0000313" key="4">
    <source>
        <dbReference type="EMBL" id="KAK2092938.1"/>
    </source>
</evidence>
<reference evidence="4 5" key="1">
    <citation type="submission" date="2023-05" db="EMBL/GenBank/DDBJ databases">
        <title>B98-5 Cell Line De Novo Hybrid Assembly: An Optical Mapping Approach.</title>
        <authorList>
            <person name="Kananen K."/>
            <person name="Auerbach J.A."/>
            <person name="Kautto E."/>
            <person name="Blachly J.S."/>
        </authorList>
    </citation>
    <scope>NUCLEOTIDE SEQUENCE [LARGE SCALE GENOMIC DNA]</scope>
    <source>
        <strain evidence="4">B95-8</strain>
        <tissue evidence="4">Cell line</tissue>
    </source>
</reference>
<dbReference type="PANTHER" id="PTHR13341">
    <property type="entry name" value="MIR-INTERACTING SAPOSIN-LIKE PROTEIN"/>
    <property type="match status" value="1"/>
</dbReference>
<evidence type="ECO:0000256" key="1">
    <source>
        <dbReference type="ARBA" id="ARBA00007285"/>
    </source>
</evidence>
<evidence type="ECO:0000256" key="2">
    <source>
        <dbReference type="SAM" id="MobiDB-lite"/>
    </source>
</evidence>
<dbReference type="InterPro" id="IPR021852">
    <property type="entry name" value="DUF3456"/>
</dbReference>
<protein>
    <recommendedName>
        <fullName evidence="3">DUF3456 domain-containing protein</fullName>
    </recommendedName>
</protein>